<proteinExistence type="predicted"/>
<protein>
    <submittedName>
        <fullName evidence="1">Uncharacterized protein</fullName>
    </submittedName>
</protein>
<sequence length="104" mass="11424">MENAEEDPLQLIQRYFAAFSDVNKLEVKGMHGIPNITDAEEQSEALAMRLAVELAHSNGWTDIMTASGVVNKLNSSTTDLSAIEETKQLLQHFPFSSQADSLDA</sequence>
<accession>A0AAE1YE86</accession>
<dbReference type="EMBL" id="JACGWO010000004">
    <property type="protein sequence ID" value="KAK4428427.1"/>
    <property type="molecule type" value="Genomic_DNA"/>
</dbReference>
<organism evidence="1 2">
    <name type="scientific">Sesamum alatum</name>
    <dbReference type="NCBI Taxonomy" id="300844"/>
    <lineage>
        <taxon>Eukaryota</taxon>
        <taxon>Viridiplantae</taxon>
        <taxon>Streptophyta</taxon>
        <taxon>Embryophyta</taxon>
        <taxon>Tracheophyta</taxon>
        <taxon>Spermatophyta</taxon>
        <taxon>Magnoliopsida</taxon>
        <taxon>eudicotyledons</taxon>
        <taxon>Gunneridae</taxon>
        <taxon>Pentapetalae</taxon>
        <taxon>asterids</taxon>
        <taxon>lamiids</taxon>
        <taxon>Lamiales</taxon>
        <taxon>Pedaliaceae</taxon>
        <taxon>Sesamum</taxon>
    </lineage>
</organism>
<reference evidence="1" key="2">
    <citation type="journal article" date="2024" name="Plant">
        <title>Genomic evolution and insights into agronomic trait innovations of Sesamum species.</title>
        <authorList>
            <person name="Miao H."/>
            <person name="Wang L."/>
            <person name="Qu L."/>
            <person name="Liu H."/>
            <person name="Sun Y."/>
            <person name="Le M."/>
            <person name="Wang Q."/>
            <person name="Wei S."/>
            <person name="Zheng Y."/>
            <person name="Lin W."/>
            <person name="Duan Y."/>
            <person name="Cao H."/>
            <person name="Xiong S."/>
            <person name="Wang X."/>
            <person name="Wei L."/>
            <person name="Li C."/>
            <person name="Ma Q."/>
            <person name="Ju M."/>
            <person name="Zhao R."/>
            <person name="Li G."/>
            <person name="Mu C."/>
            <person name="Tian Q."/>
            <person name="Mei H."/>
            <person name="Zhang T."/>
            <person name="Gao T."/>
            <person name="Zhang H."/>
        </authorList>
    </citation>
    <scope>NUCLEOTIDE SEQUENCE</scope>
    <source>
        <strain evidence="1">3651</strain>
    </source>
</reference>
<evidence type="ECO:0000313" key="2">
    <source>
        <dbReference type="Proteomes" id="UP001293254"/>
    </source>
</evidence>
<dbReference type="AlphaFoldDB" id="A0AAE1YE86"/>
<reference evidence="1" key="1">
    <citation type="submission" date="2020-06" db="EMBL/GenBank/DDBJ databases">
        <authorList>
            <person name="Li T."/>
            <person name="Hu X."/>
            <person name="Zhang T."/>
            <person name="Song X."/>
            <person name="Zhang H."/>
            <person name="Dai N."/>
            <person name="Sheng W."/>
            <person name="Hou X."/>
            <person name="Wei L."/>
        </authorList>
    </citation>
    <scope>NUCLEOTIDE SEQUENCE</scope>
    <source>
        <strain evidence="1">3651</strain>
        <tissue evidence="1">Leaf</tissue>
    </source>
</reference>
<name>A0AAE1YE86_9LAMI</name>
<evidence type="ECO:0000313" key="1">
    <source>
        <dbReference type="EMBL" id="KAK4428427.1"/>
    </source>
</evidence>
<dbReference type="Proteomes" id="UP001293254">
    <property type="component" value="Unassembled WGS sequence"/>
</dbReference>
<keyword evidence="2" id="KW-1185">Reference proteome</keyword>
<comment type="caution">
    <text evidence="1">The sequence shown here is derived from an EMBL/GenBank/DDBJ whole genome shotgun (WGS) entry which is preliminary data.</text>
</comment>
<gene>
    <name evidence="1" type="ORF">Salat_1142300</name>
</gene>